<reference evidence="3" key="1">
    <citation type="journal article" date="2014" name="Science">
        <title>Nonhuman genetics. Genomic basis for the convergent evolution of electric organs.</title>
        <authorList>
            <person name="Gallant J.R."/>
            <person name="Traeger L.L."/>
            <person name="Volkening J.D."/>
            <person name="Moffett H."/>
            <person name="Chen P.H."/>
            <person name="Novina C.D."/>
            <person name="Phillips G.N.Jr."/>
            <person name="Anand R."/>
            <person name="Wells G.B."/>
            <person name="Pinch M."/>
            <person name="Guth R."/>
            <person name="Unguez G.A."/>
            <person name="Albert J.S."/>
            <person name="Zakon H.H."/>
            <person name="Samanta M.P."/>
            <person name="Sussman M.R."/>
        </authorList>
    </citation>
    <scope>NUCLEOTIDE SEQUENCE [LARGE SCALE GENOMIC DNA]</scope>
</reference>
<sequence length="1549" mass="174345">MAELQSLSKERLANLLCMELLSMYSDYLCTVLLSLQPQLLLGMATIYSGFHVKLKSPLTPWSDRLKLARFAWTSRQCFLPNKEQVLFDWVSHALSCYYNKKVQVPLEVVEDLWTYLDEILHSKKLYNVLNQGKTITLNPSLAKIINERILESTSGTLPVSLSIILSCCHGILTSPVLSVTYTASYELLVKLLATVCGLACFQLKQQGSPEPLQLKVFEVLFLVLNTYLTVQRQQGNANRVFAQVTEHLFLPLCLLRHLLTTRVWTEVDDTRIRQQLKKDIRNKVDTILQSALFHSDHLSSYKEVLPSENKSGARKEPRGKPLLCPVSTIVSKLVHKYGDDNEALFYAVRSSSLPLLFKMALDSFCKREENKLLCFHFMTKLITALEFTEDLSVKETFKAANWSLALLALENILNCCLSADVYNVAADRIHHREVQFNFFRKVAKLLLNNTQTGIPAWYRCLKNLLALNHQILEPDLDELISSVWVDADNMELRVKKARETLVSEILQTYSKLRQLPRLIEELLGVIDRPAAYELRQALLPQVVQKSLSQCLLNNPPRQNLEICMLILEKMQNELPYVAEMREASALKLFSLGILLHAVIFSLKALDDSTPVPIVRQTQSLMENMLTFLRALLQNLEETLIKDSICGEKIQETSLLLTHTWHEADALFQIHCSKYTSSAGLSNDVSPVSDAIEKVLTLTGSGVQVISPLSKLLQKHLALHKMKKHLLIANANTQNILCETAQYVVNRQEHLLNLNMDQIWDLQLCSVDSDTYPVACWFLIITNLPLIAPYLSQEDASHIADMILNSVLQSNTGSNMEKTDQSISNISRQLLESVVLCELPHVHSAVVTSINKRIFGLLSASDVHSVCPSFFRSCTEMDVSENKEEGIAEISPSLKRLKAMAQEIIDSVKTGTSISVSDTQVGSLLRLIKITNALNPYAMPLESYLELFLSSFLMSLCVQHHENGACSAPISLLKELFDIMAFLVGSNSHHVLKVVHGSTLLETAMMSLFSSLRKGLFGSVDISVWFSLLQSVQGFIQSLIHLIIIRKSSVQINLEKFTNFMVESTVAVGSSANSGKCEETQCLIELHLATLSTLCKEIISIFGEKKYLNEIMSELLGKAVFIMVPTIQSVMKGTAGSIIRLSFTVDVVTVMIKCELAKASLHTEGVANEDAQDKLSHTGGLYKSFGQQIMKEFCSAPQPMDFLISSIHYLSAFYSAAITTKETDLEDLYSEILKSIHKLLSSVWLSISEVKELEAPVKDLLAQLVVNCSQEQFRLLLLMFQEGLVATKVERGYYRDVLATVALIKLLAGCPLPLTCSKAFWAIVPQIISSLVFVVRESREVATLTSSLIVPVVDTLTTLLRQGESWLSNPHNIILVLGALHFVPLENQSMEDYYSAFQAIHEALFAIILCYPKIMLKSAPTFLNCFYRLVTSIIHEGKQKEKDSEKLLKCARLVERMYTHIGKTAEGFSILSSFMVAQYVNELQKVTLRPEIKAHLTEGIYCILDQCIENDIKFLNRTLQKGLKEVFDELYKNYTRYHKSQWQGEEKYTA</sequence>
<evidence type="ECO:0000313" key="3">
    <source>
        <dbReference type="Proteomes" id="UP000314983"/>
    </source>
</evidence>
<dbReference type="InterPro" id="IPR052609">
    <property type="entry name" value="Ribosome_Biogenesis_Reg"/>
</dbReference>
<gene>
    <name evidence="2" type="primary">URB2</name>
</gene>
<dbReference type="PANTHER" id="PTHR15682">
    <property type="entry name" value="UNHEALTHY RIBOSOME BIOGENESIS PROTEIN 2 HOMOLOG"/>
    <property type="match status" value="1"/>
</dbReference>
<dbReference type="GO" id="GO:0005730">
    <property type="term" value="C:nucleolus"/>
    <property type="evidence" value="ECO:0007669"/>
    <property type="project" value="TreeGrafter"/>
</dbReference>
<reference evidence="2" key="3">
    <citation type="submission" date="2020-05" db="EMBL/GenBank/DDBJ databases">
        <title>Electrophorus electricus (electric eel) genome, fEleEle1, primary haplotype.</title>
        <authorList>
            <person name="Myers G."/>
            <person name="Meyer A."/>
            <person name="Fedrigo O."/>
            <person name="Formenti G."/>
            <person name="Rhie A."/>
            <person name="Tracey A."/>
            <person name="Sims Y."/>
            <person name="Jarvis E.D."/>
        </authorList>
    </citation>
    <scope>NUCLEOTIDE SEQUENCE [LARGE SCALE GENOMIC DNA]</scope>
</reference>
<name>A0A4W4GDH2_ELEEL</name>
<dbReference type="Ensembl" id="ENSEEET00000035011.2">
    <property type="protein sequence ID" value="ENSEEEP00000034607.2"/>
    <property type="gene ID" value="ENSEEEG00000016462.2"/>
</dbReference>
<dbReference type="Proteomes" id="UP000314983">
    <property type="component" value="Chromosome 11"/>
</dbReference>
<dbReference type="OMA" id="DYNHYHK"/>
<feature type="domain" description="Nucleolar 27S pre-rRNA processing Urb2/Npa2 C-terminal" evidence="1">
    <location>
        <begin position="1351"/>
        <end position="1539"/>
    </location>
</feature>
<reference evidence="2" key="5">
    <citation type="submission" date="2025-09" db="UniProtKB">
        <authorList>
            <consortium name="Ensembl"/>
        </authorList>
    </citation>
    <scope>IDENTIFICATION</scope>
</reference>
<dbReference type="GO" id="GO:0042254">
    <property type="term" value="P:ribosome biogenesis"/>
    <property type="evidence" value="ECO:0007669"/>
    <property type="project" value="TreeGrafter"/>
</dbReference>
<dbReference type="PANTHER" id="PTHR15682:SF2">
    <property type="entry name" value="UNHEALTHY RIBOSOME BIOGENESIS PROTEIN 2 HOMOLOG"/>
    <property type="match status" value="1"/>
</dbReference>
<reference evidence="3" key="2">
    <citation type="journal article" date="2017" name="Sci. Adv.">
        <title>A tail of two voltages: Proteomic comparison of the three electric organs of the electric eel.</title>
        <authorList>
            <person name="Traeger L.L."/>
            <person name="Sabat G."/>
            <person name="Barrett-Wilt G.A."/>
            <person name="Wells G.B."/>
            <person name="Sussman M.R."/>
        </authorList>
    </citation>
    <scope>NUCLEOTIDE SEQUENCE [LARGE SCALE GENOMIC DNA]</scope>
</reference>
<evidence type="ECO:0000259" key="1">
    <source>
        <dbReference type="Pfam" id="PF10441"/>
    </source>
</evidence>
<organism evidence="2 3">
    <name type="scientific">Electrophorus electricus</name>
    <name type="common">Electric eel</name>
    <name type="synonym">Gymnotus electricus</name>
    <dbReference type="NCBI Taxonomy" id="8005"/>
    <lineage>
        <taxon>Eukaryota</taxon>
        <taxon>Metazoa</taxon>
        <taxon>Chordata</taxon>
        <taxon>Craniata</taxon>
        <taxon>Vertebrata</taxon>
        <taxon>Euteleostomi</taxon>
        <taxon>Actinopterygii</taxon>
        <taxon>Neopterygii</taxon>
        <taxon>Teleostei</taxon>
        <taxon>Ostariophysi</taxon>
        <taxon>Gymnotiformes</taxon>
        <taxon>Gymnotoidei</taxon>
        <taxon>Gymnotidae</taxon>
        <taxon>Electrophorus</taxon>
    </lineage>
</organism>
<protein>
    <recommendedName>
        <fullName evidence="1">Nucleolar 27S pre-rRNA processing Urb2/Npa2 C-terminal domain-containing protein</fullName>
    </recommendedName>
</protein>
<evidence type="ECO:0000313" key="2">
    <source>
        <dbReference type="Ensembl" id="ENSEEEP00000034607.2"/>
    </source>
</evidence>
<dbReference type="STRING" id="8005.ENSEEEP00000034607"/>
<dbReference type="InterPro" id="IPR018849">
    <property type="entry name" value="Urb2/Npa2_C"/>
</dbReference>
<dbReference type="GO" id="GO:1901796">
    <property type="term" value="P:regulation of signal transduction by p53 class mediator"/>
    <property type="evidence" value="ECO:0007669"/>
    <property type="project" value="Ensembl"/>
</dbReference>
<dbReference type="Pfam" id="PF10441">
    <property type="entry name" value="Urb2"/>
    <property type="match status" value="1"/>
</dbReference>
<reference evidence="2" key="4">
    <citation type="submission" date="2025-08" db="UniProtKB">
        <authorList>
            <consortium name="Ensembl"/>
        </authorList>
    </citation>
    <scope>IDENTIFICATION</scope>
</reference>
<accession>A0A4W4GDH2</accession>
<proteinExistence type="predicted"/>
<dbReference type="GO" id="GO:1902036">
    <property type="term" value="P:regulation of hematopoietic stem cell differentiation"/>
    <property type="evidence" value="ECO:0007669"/>
    <property type="project" value="Ensembl"/>
</dbReference>
<keyword evidence="3" id="KW-1185">Reference proteome</keyword>
<dbReference type="GeneTree" id="ENSGT00390000009258"/>